<organism evidence="1 2">
    <name type="scientific">Fontibacillus phaseoli</name>
    <dbReference type="NCBI Taxonomy" id="1416533"/>
    <lineage>
        <taxon>Bacteria</taxon>
        <taxon>Bacillati</taxon>
        <taxon>Bacillota</taxon>
        <taxon>Bacilli</taxon>
        <taxon>Bacillales</taxon>
        <taxon>Paenibacillaceae</taxon>
        <taxon>Fontibacillus</taxon>
    </lineage>
</organism>
<accession>A0A369BDP3</accession>
<proteinExistence type="predicted"/>
<dbReference type="RefSeq" id="WP_114496934.1">
    <property type="nucleotide sequence ID" value="NZ_QPJW01000004.1"/>
</dbReference>
<reference evidence="1 2" key="1">
    <citation type="submission" date="2018-07" db="EMBL/GenBank/DDBJ databases">
        <title>Genomic Encyclopedia of Type Strains, Phase III (KMG-III): the genomes of soil and plant-associated and newly described type strains.</title>
        <authorList>
            <person name="Whitman W."/>
        </authorList>
    </citation>
    <scope>NUCLEOTIDE SEQUENCE [LARGE SCALE GENOMIC DNA]</scope>
    <source>
        <strain evidence="1 2">CECT 8333</strain>
    </source>
</reference>
<dbReference type="Gene3D" id="3.40.50.1820">
    <property type="entry name" value="alpha/beta hydrolase"/>
    <property type="match status" value="1"/>
</dbReference>
<sequence>MKKSIIGSAQEHQGHFLYLDGSEHYDFTDLPLYSPLVSLTGMTGTLKGGRGAEIVNAYVLDFFDTYLKGR</sequence>
<evidence type="ECO:0000313" key="2">
    <source>
        <dbReference type="Proteomes" id="UP000253090"/>
    </source>
</evidence>
<name>A0A369BDP3_9BACL</name>
<keyword evidence="2" id="KW-1185">Reference proteome</keyword>
<gene>
    <name evidence="1" type="ORF">DFP94_104132</name>
</gene>
<protein>
    <submittedName>
        <fullName evidence="1">Uncharacterized protein</fullName>
    </submittedName>
</protein>
<comment type="caution">
    <text evidence="1">The sequence shown here is derived from an EMBL/GenBank/DDBJ whole genome shotgun (WGS) entry which is preliminary data.</text>
</comment>
<dbReference type="AlphaFoldDB" id="A0A369BDP3"/>
<dbReference type="EMBL" id="QPJW01000004">
    <property type="protein sequence ID" value="RCX19679.1"/>
    <property type="molecule type" value="Genomic_DNA"/>
</dbReference>
<dbReference type="Proteomes" id="UP000253090">
    <property type="component" value="Unassembled WGS sequence"/>
</dbReference>
<evidence type="ECO:0000313" key="1">
    <source>
        <dbReference type="EMBL" id="RCX19679.1"/>
    </source>
</evidence>
<dbReference type="OrthoDB" id="9814760at2"/>
<dbReference type="InterPro" id="IPR029058">
    <property type="entry name" value="AB_hydrolase_fold"/>
</dbReference>